<protein>
    <submittedName>
        <fullName evidence="1">Gp099</fullName>
    </submittedName>
</protein>
<accession>D4P7W7</accession>
<evidence type="ECO:0000313" key="2">
    <source>
        <dbReference type="Proteomes" id="UP000001057"/>
    </source>
</evidence>
<organism evidence="1 2">
    <name type="scientific">Rhodococcus phage ReqiPoco6</name>
    <dbReference type="NCBI Taxonomy" id="691964"/>
    <lineage>
        <taxon>Viruses</taxon>
        <taxon>Duplodnaviria</taxon>
        <taxon>Heunggongvirae</taxon>
        <taxon>Uroviricota</taxon>
        <taxon>Caudoviricetes</taxon>
        <taxon>Pepyhexavirus</taxon>
        <taxon>Pepyhexavirus poco6</taxon>
    </lineage>
</organism>
<dbReference type="GeneID" id="18559809"/>
<name>D4P7W7_9CAUD</name>
<evidence type="ECO:0000313" key="1">
    <source>
        <dbReference type="EMBL" id="ADD81097.1"/>
    </source>
</evidence>
<dbReference type="KEGG" id="vg:18559809"/>
<sequence>MDSMNFVSAELGRTLDHVRATLLHELHGAAGTDKPWADEPATVILEKYISFRNAEKEVLDDKIEKLTDEKVGTLKSSNLLRDDVNEALLEMLDILGVDLNDVENSVRGKLSAVLEKLRQEKSTETKVDATLDHLLDILGISSGVVSVDAAVSTKSRAIVKAIDKMKENASHPGVPFVDVHQYLNSFLDILKLDGAISSDLPGKADAVRAGIAELKTELSEASNKDFRTFSHITHSQLNDILDVLEIKVTPSSVEGKAEAIREAIEALQSDKVVDDNVDAVDREVDEELAHYASNLYIHAFGSAGEDTDLTPIEKLSSIYKALAERVLTFSEPATLNSVRNDLNVIINYEGEVILLNEDLAVLANRAKDLVIRESNEEKSEGEVTPVPSNTDDIREVMDLTNGMLNNFLALAGVEFDSTLAIEDKGVMLMNAIKAMRANEAAMREELFELNRITALDDLHEYFDDLIQALQIEGDIYPSIEKKKEAITKRIFDQLSALNAHKSYVDDLIVLIYGQENDISEQFTTGEKLHVLKSAFRDGSKKAISADDIRKVSNSLVAILKRAGGDISDSRGNLVEVAEYTERFVHNALDVRDSGVLEDSGDRKNVFPIEVMRTIHNNLEEIIRIHGEDTHPDETTAHIAERALTLVKDFADSDMVDIRRYVTRIIEKCGGEVDPEESTPNLVQSADILVHRSKRISNNDWDSIRNSVSGIIRTVGKKANPDEPLVDLADRAQRYVFEKLINE</sequence>
<dbReference type="Proteomes" id="UP000001057">
    <property type="component" value="Segment"/>
</dbReference>
<gene>
    <name evidence="1" type="ORF">Poco6gene099</name>
</gene>
<keyword evidence="2" id="KW-1185">Reference proteome</keyword>
<dbReference type="EMBL" id="GU580942">
    <property type="protein sequence ID" value="ADD81097.1"/>
    <property type="molecule type" value="Genomic_DNA"/>
</dbReference>
<proteinExistence type="predicted"/>
<reference evidence="1 2" key="1">
    <citation type="journal article" date="2011" name="Appl. Environ. Microbiol.">
        <title>Genomic and functional analyses of Rhodococcus equi phages ReqiPepy6, ReqiPoco6, ReqiPine5, and ReqiDocB7.</title>
        <authorList>
            <person name="Summer E.J."/>
            <person name="Liu M."/>
            <person name="Gill J.J."/>
            <person name="Grant M."/>
            <person name="Chan-Cortes T.N."/>
            <person name="Ferguson L."/>
            <person name="Janes C."/>
            <person name="Lange K."/>
            <person name="Bertoli M."/>
            <person name="Moore C."/>
            <person name="Orchard R.C."/>
            <person name="Cohen N."/>
            <person name="Young R."/>
        </authorList>
    </citation>
    <scope>NUCLEOTIDE SEQUENCE [LARGE SCALE GENOMIC DNA]</scope>
</reference>
<dbReference type="RefSeq" id="YP_009012680.1">
    <property type="nucleotide sequence ID" value="NC_023694.1"/>
</dbReference>
<dbReference type="OrthoDB" id="30669at10239"/>